<sequence length="324" mass="37968">MLHNETFRTPINPLIFEEKINFDSTILSIGSCFAQNIGKRLLENRFNITINPYGVLYNPISIFENLTHAFEGNRVDESLIIENEEIFKHFNFHSDISASSKAELMDQIQSIQQSTFQTLKKVDFLIITLGTSFVFRYNESQQLVANCHKIPSTQFTQELLEVNQMMESFQSLHSLLPENCKVIFTVSPIRHFRNGLVDNSLSKSILRYFTHLVTSQYKNCFYFPAYEIMLDELRDYRFYTNDLVHPSTLAQDYIWSYFDDALIDEKTNSTRQKLEKVIRGLNHKPFNSHSTPHQKFLKKILEISKSIKEINVKDLINEIEQRIN</sequence>
<dbReference type="Proteomes" id="UP000576082">
    <property type="component" value="Unassembled WGS sequence"/>
</dbReference>
<feature type="domain" description="GSCFA" evidence="1">
    <location>
        <begin position="26"/>
        <end position="258"/>
    </location>
</feature>
<dbReference type="InterPro" id="IPR014982">
    <property type="entry name" value="GSCFA"/>
</dbReference>
<accession>A0A7X9RW46</accession>
<dbReference type="AlphaFoldDB" id="A0A7X9RW46"/>
<dbReference type="RefSeq" id="WP_169658066.1">
    <property type="nucleotide sequence ID" value="NZ_JABANE010000049.1"/>
</dbReference>
<comment type="caution">
    <text evidence="2">The sequence shown here is derived from an EMBL/GenBank/DDBJ whole genome shotgun (WGS) entry which is preliminary data.</text>
</comment>
<evidence type="ECO:0000313" key="3">
    <source>
        <dbReference type="Proteomes" id="UP000576082"/>
    </source>
</evidence>
<evidence type="ECO:0000313" key="2">
    <source>
        <dbReference type="EMBL" id="NME69810.1"/>
    </source>
</evidence>
<dbReference type="SUPFAM" id="SSF52266">
    <property type="entry name" value="SGNH hydrolase"/>
    <property type="match status" value="1"/>
</dbReference>
<reference evidence="2 3" key="1">
    <citation type="submission" date="2020-04" db="EMBL/GenBank/DDBJ databases">
        <title>Flammeovirga sp. SR4, a novel species isolated from seawater.</title>
        <authorList>
            <person name="Wang X."/>
        </authorList>
    </citation>
    <scope>NUCLEOTIDE SEQUENCE [LARGE SCALE GENOMIC DNA]</scope>
    <source>
        <strain evidence="2 3">ATCC 23126</strain>
    </source>
</reference>
<gene>
    <name evidence="2" type="ORF">HHU12_17675</name>
</gene>
<protein>
    <submittedName>
        <fullName evidence="2">GSCFA domain-containing protein</fullName>
    </submittedName>
</protein>
<dbReference type="Pfam" id="PF08885">
    <property type="entry name" value="GSCFA"/>
    <property type="match status" value="1"/>
</dbReference>
<evidence type="ECO:0000259" key="1">
    <source>
        <dbReference type="Pfam" id="PF08885"/>
    </source>
</evidence>
<proteinExistence type="predicted"/>
<dbReference type="EMBL" id="JABANE010000049">
    <property type="protein sequence ID" value="NME69810.1"/>
    <property type="molecule type" value="Genomic_DNA"/>
</dbReference>
<name>A0A7X9RW46_9BACT</name>
<organism evidence="2 3">
    <name type="scientific">Flammeovirga aprica JL-4</name>
    <dbReference type="NCBI Taxonomy" id="694437"/>
    <lineage>
        <taxon>Bacteria</taxon>
        <taxon>Pseudomonadati</taxon>
        <taxon>Bacteroidota</taxon>
        <taxon>Cytophagia</taxon>
        <taxon>Cytophagales</taxon>
        <taxon>Flammeovirgaceae</taxon>
        <taxon>Flammeovirga</taxon>
    </lineage>
</organism>
<keyword evidence="3" id="KW-1185">Reference proteome</keyword>